<feature type="repeat" description="Solcar" evidence="9">
    <location>
        <begin position="15"/>
        <end position="105"/>
    </location>
</feature>
<evidence type="ECO:0000256" key="6">
    <source>
        <dbReference type="ARBA" id="ARBA00022989"/>
    </source>
</evidence>
<dbReference type="InterPro" id="IPR002067">
    <property type="entry name" value="MCP"/>
</dbReference>
<keyword evidence="12" id="KW-1185">Reference proteome</keyword>
<feature type="repeat" description="Solcar" evidence="9">
    <location>
        <begin position="115"/>
        <end position="202"/>
    </location>
</feature>
<evidence type="ECO:0000256" key="1">
    <source>
        <dbReference type="ARBA" id="ARBA00004225"/>
    </source>
</evidence>
<dbReference type="GO" id="GO:0031966">
    <property type="term" value="C:mitochondrial membrane"/>
    <property type="evidence" value="ECO:0007669"/>
    <property type="project" value="UniProtKB-SubCell"/>
</dbReference>
<comment type="subcellular location">
    <subcellularLocation>
        <location evidence="1">Mitochondrion membrane</location>
        <topology evidence="1">Multi-pass membrane protein</topology>
    </subcellularLocation>
</comment>
<sequence>MGKAVDWWRDFTQKHDNLKHSVAGAGAGLVSSIVTCPLDVVKTRLQNQGRGLPGVILYRGTVGTLSRIWNEEGIRGLYRGLGPTIIGYIPTWAIYFTAYDYCKVRWSNELGRSDIDWVVHIASAMTAGAASTSLTNPLWVIKTRLMTQNERTAYRYRSTIDAFITIGKQEGFRGYYKGLGSSLLGVSHVAVQFPLYEKLKLWLRRDEEEKTSSVSVHILLASSMSKMAASMATYPHEVIRTRLQNQTKKPFKYRGILHAIQVISFEEGIRGFYKGLPTNLLRTVPSSALTILTYEMIVRRLDGLKNL</sequence>
<evidence type="ECO:0000256" key="8">
    <source>
        <dbReference type="ARBA" id="ARBA00023136"/>
    </source>
</evidence>
<evidence type="ECO:0000256" key="5">
    <source>
        <dbReference type="ARBA" id="ARBA00022737"/>
    </source>
</evidence>
<dbReference type="PANTHER" id="PTHR45683">
    <property type="entry name" value="MITOCHONDRIAL NICOTINAMIDE ADENINE DINUCLEOTIDE TRANSPORTER 1-RELATED-RELATED"/>
    <property type="match status" value="1"/>
</dbReference>
<dbReference type="InterPro" id="IPR018108">
    <property type="entry name" value="MCP_transmembrane"/>
</dbReference>
<dbReference type="FunCoup" id="A0A1X2HVJ2">
    <property type="interactions" value="87"/>
</dbReference>
<evidence type="ECO:0000256" key="4">
    <source>
        <dbReference type="ARBA" id="ARBA00022692"/>
    </source>
</evidence>
<evidence type="ECO:0000256" key="3">
    <source>
        <dbReference type="ARBA" id="ARBA00022448"/>
    </source>
</evidence>
<dbReference type="PROSITE" id="PS50920">
    <property type="entry name" value="SOLCAR"/>
    <property type="match status" value="3"/>
</dbReference>
<evidence type="ECO:0000313" key="11">
    <source>
        <dbReference type="EMBL" id="ORZ03541.1"/>
    </source>
</evidence>
<evidence type="ECO:0000256" key="7">
    <source>
        <dbReference type="ARBA" id="ARBA00023128"/>
    </source>
</evidence>
<dbReference type="GO" id="GO:0015215">
    <property type="term" value="F:nucleotide transmembrane transporter activity"/>
    <property type="evidence" value="ECO:0007669"/>
    <property type="project" value="UniProtKB-ARBA"/>
</dbReference>
<organism evidence="11 12">
    <name type="scientific">Syncephalastrum racemosum</name>
    <name type="common">Filamentous fungus</name>
    <dbReference type="NCBI Taxonomy" id="13706"/>
    <lineage>
        <taxon>Eukaryota</taxon>
        <taxon>Fungi</taxon>
        <taxon>Fungi incertae sedis</taxon>
        <taxon>Mucoromycota</taxon>
        <taxon>Mucoromycotina</taxon>
        <taxon>Mucoromycetes</taxon>
        <taxon>Mucorales</taxon>
        <taxon>Syncephalastraceae</taxon>
        <taxon>Syncephalastrum</taxon>
    </lineage>
</organism>
<keyword evidence="4 9" id="KW-0812">Transmembrane</keyword>
<keyword evidence="6" id="KW-1133">Transmembrane helix</keyword>
<dbReference type="InterPro" id="IPR044712">
    <property type="entry name" value="SLC25A32-like"/>
</dbReference>
<accession>A0A1X2HVJ2</accession>
<dbReference type="Gene3D" id="1.50.40.10">
    <property type="entry name" value="Mitochondrial carrier domain"/>
    <property type="match status" value="1"/>
</dbReference>
<gene>
    <name evidence="11" type="ORF">BCR43DRAFT_483541</name>
</gene>
<feature type="repeat" description="Solcar" evidence="9">
    <location>
        <begin position="216"/>
        <end position="300"/>
    </location>
</feature>
<name>A0A1X2HVJ2_SYNRA</name>
<comment type="caution">
    <text evidence="11">The sequence shown here is derived from an EMBL/GenBank/DDBJ whole genome shotgun (WGS) entry which is preliminary data.</text>
</comment>
<evidence type="ECO:0000313" key="12">
    <source>
        <dbReference type="Proteomes" id="UP000242180"/>
    </source>
</evidence>
<dbReference type="Proteomes" id="UP000242180">
    <property type="component" value="Unassembled WGS sequence"/>
</dbReference>
<dbReference type="PRINTS" id="PR00926">
    <property type="entry name" value="MITOCARRIER"/>
</dbReference>
<dbReference type="SUPFAM" id="SSF103506">
    <property type="entry name" value="Mitochondrial carrier"/>
    <property type="match status" value="1"/>
</dbReference>
<keyword evidence="7" id="KW-0496">Mitochondrion</keyword>
<keyword evidence="3 10" id="KW-0813">Transport</keyword>
<dbReference type="OrthoDB" id="10266426at2759"/>
<evidence type="ECO:0000256" key="9">
    <source>
        <dbReference type="PROSITE-ProRule" id="PRU00282"/>
    </source>
</evidence>
<comment type="similarity">
    <text evidence="2 10">Belongs to the mitochondrial carrier (TC 2.A.29) family.</text>
</comment>
<reference evidence="11 12" key="1">
    <citation type="submission" date="2016-07" db="EMBL/GenBank/DDBJ databases">
        <title>Pervasive Adenine N6-methylation of Active Genes in Fungi.</title>
        <authorList>
            <consortium name="DOE Joint Genome Institute"/>
            <person name="Mondo S.J."/>
            <person name="Dannebaum R.O."/>
            <person name="Kuo R.C."/>
            <person name="Labutti K."/>
            <person name="Haridas S."/>
            <person name="Kuo A."/>
            <person name="Salamov A."/>
            <person name="Ahrendt S.R."/>
            <person name="Lipzen A."/>
            <person name="Sullivan W."/>
            <person name="Andreopoulos W.B."/>
            <person name="Clum A."/>
            <person name="Lindquist E."/>
            <person name="Daum C."/>
            <person name="Ramamoorthy G.K."/>
            <person name="Gryganskyi A."/>
            <person name="Culley D."/>
            <person name="Magnuson J.K."/>
            <person name="James T.Y."/>
            <person name="O'Malley M.A."/>
            <person name="Stajich J.E."/>
            <person name="Spatafora J.W."/>
            <person name="Visel A."/>
            <person name="Grigoriev I.V."/>
        </authorList>
    </citation>
    <scope>NUCLEOTIDE SEQUENCE [LARGE SCALE GENOMIC DNA]</scope>
    <source>
        <strain evidence="11 12">NRRL 2496</strain>
    </source>
</reference>
<keyword evidence="5" id="KW-0677">Repeat</keyword>
<dbReference type="InParanoid" id="A0A1X2HVJ2"/>
<dbReference type="OMA" id="AFYNGMG"/>
<dbReference type="AlphaFoldDB" id="A0A1X2HVJ2"/>
<evidence type="ECO:0000256" key="2">
    <source>
        <dbReference type="ARBA" id="ARBA00006375"/>
    </source>
</evidence>
<evidence type="ECO:0000256" key="10">
    <source>
        <dbReference type="RuleBase" id="RU000488"/>
    </source>
</evidence>
<dbReference type="FunFam" id="1.50.40.10:FF:000075">
    <property type="entry name" value="Nicotinamide adenine dinucleotide transporter 2, mitochondrial"/>
    <property type="match status" value="1"/>
</dbReference>
<proteinExistence type="inferred from homology"/>
<dbReference type="InterPro" id="IPR023395">
    <property type="entry name" value="MCP_dom_sf"/>
</dbReference>
<keyword evidence="8 9" id="KW-0472">Membrane</keyword>
<dbReference type="Pfam" id="PF00153">
    <property type="entry name" value="Mito_carr"/>
    <property type="match status" value="3"/>
</dbReference>
<dbReference type="EMBL" id="MCGN01000001">
    <property type="protein sequence ID" value="ORZ03541.1"/>
    <property type="molecule type" value="Genomic_DNA"/>
</dbReference>
<protein>
    <submittedName>
        <fullName evidence="11">Mitochondrial carrier domain-containing protein</fullName>
    </submittedName>
</protein>